<evidence type="ECO:0000313" key="3">
    <source>
        <dbReference type="Proteomes" id="UP000289738"/>
    </source>
</evidence>
<dbReference type="Proteomes" id="UP000289738">
    <property type="component" value="Chromosome A03"/>
</dbReference>
<comment type="caution">
    <text evidence="2">The sequence shown here is derived from an EMBL/GenBank/DDBJ whole genome shotgun (WGS) entry which is preliminary data.</text>
</comment>
<feature type="compositionally biased region" description="Polar residues" evidence="1">
    <location>
        <begin position="1"/>
        <end position="18"/>
    </location>
</feature>
<reference evidence="2 3" key="1">
    <citation type="submission" date="2019-01" db="EMBL/GenBank/DDBJ databases">
        <title>Sequencing of cultivated peanut Arachis hypogaea provides insights into genome evolution and oil improvement.</title>
        <authorList>
            <person name="Chen X."/>
        </authorList>
    </citation>
    <scope>NUCLEOTIDE SEQUENCE [LARGE SCALE GENOMIC DNA]</scope>
    <source>
        <strain evidence="3">cv. Fuhuasheng</strain>
        <tissue evidence="2">Leaves</tissue>
    </source>
</reference>
<sequence length="184" mass="20688">MENYNNEEIPSAPSTRATRGTPGAPLFGGFRSINNNGISRVPRHIYADVRRNSGGHNQRKDQWIGKSIGLRCRHRPCGDGDHPVHRTHIRCSSEPRCHHSICHHITSSYILSWEVFQSSKENGDSRVEMSTGYVSGGEDDHHHRKAGDDSAADQSFQSICLFVYYCRRCSGEHQNKRAMNSAPT</sequence>
<evidence type="ECO:0000313" key="2">
    <source>
        <dbReference type="EMBL" id="RYR69714.1"/>
    </source>
</evidence>
<evidence type="ECO:0000256" key="1">
    <source>
        <dbReference type="SAM" id="MobiDB-lite"/>
    </source>
</evidence>
<dbReference type="EMBL" id="SDMP01000003">
    <property type="protein sequence ID" value="RYR69714.1"/>
    <property type="molecule type" value="Genomic_DNA"/>
</dbReference>
<name>A0A445E2P0_ARAHY</name>
<feature type="region of interest" description="Disordered" evidence="1">
    <location>
        <begin position="1"/>
        <end position="28"/>
    </location>
</feature>
<accession>A0A445E2P0</accession>
<gene>
    <name evidence="2" type="ORF">Ahy_A03g016263</name>
</gene>
<protein>
    <submittedName>
        <fullName evidence="2">Uncharacterized protein</fullName>
    </submittedName>
</protein>
<keyword evidence="3" id="KW-1185">Reference proteome</keyword>
<dbReference type="AlphaFoldDB" id="A0A445E2P0"/>
<organism evidence="2 3">
    <name type="scientific">Arachis hypogaea</name>
    <name type="common">Peanut</name>
    <dbReference type="NCBI Taxonomy" id="3818"/>
    <lineage>
        <taxon>Eukaryota</taxon>
        <taxon>Viridiplantae</taxon>
        <taxon>Streptophyta</taxon>
        <taxon>Embryophyta</taxon>
        <taxon>Tracheophyta</taxon>
        <taxon>Spermatophyta</taxon>
        <taxon>Magnoliopsida</taxon>
        <taxon>eudicotyledons</taxon>
        <taxon>Gunneridae</taxon>
        <taxon>Pentapetalae</taxon>
        <taxon>rosids</taxon>
        <taxon>fabids</taxon>
        <taxon>Fabales</taxon>
        <taxon>Fabaceae</taxon>
        <taxon>Papilionoideae</taxon>
        <taxon>50 kb inversion clade</taxon>
        <taxon>dalbergioids sensu lato</taxon>
        <taxon>Dalbergieae</taxon>
        <taxon>Pterocarpus clade</taxon>
        <taxon>Arachis</taxon>
    </lineage>
</organism>
<proteinExistence type="predicted"/>